<evidence type="ECO:0000256" key="3">
    <source>
        <dbReference type="ARBA" id="ARBA00022801"/>
    </source>
</evidence>
<comment type="caution">
    <text evidence="6">The sequence shown here is derived from an EMBL/GenBank/DDBJ whole genome shotgun (WGS) entry which is preliminary data.</text>
</comment>
<dbReference type="Gene3D" id="3.75.10.10">
    <property type="entry name" value="L-arginine/glycine Amidinotransferase, Chain A"/>
    <property type="match status" value="1"/>
</dbReference>
<accession>A0ABT0PKT7</accession>
<dbReference type="EC" id="3.5.3.6" evidence="5"/>
<dbReference type="EMBL" id="JAMFLX010000019">
    <property type="protein sequence ID" value="MCL6271048.1"/>
    <property type="molecule type" value="Genomic_DNA"/>
</dbReference>
<evidence type="ECO:0000256" key="1">
    <source>
        <dbReference type="ARBA" id="ARBA00005213"/>
    </source>
</evidence>
<protein>
    <recommendedName>
        <fullName evidence="5">Arginine deiminase</fullName>
        <shortName evidence="5">ADI</shortName>
        <ecNumber evidence="5">3.5.3.6</ecNumber>
    </recommendedName>
    <alternativeName>
        <fullName evidence="5">Arginine dihydrolase</fullName>
        <shortName evidence="5">AD</shortName>
    </alternativeName>
</protein>
<evidence type="ECO:0000256" key="4">
    <source>
        <dbReference type="ARBA" id="ARBA00049429"/>
    </source>
</evidence>
<comment type="subcellular location">
    <subcellularLocation>
        <location evidence="5">Cytoplasm</location>
    </subcellularLocation>
</comment>
<evidence type="ECO:0000256" key="2">
    <source>
        <dbReference type="ARBA" id="ARBA00010206"/>
    </source>
</evidence>
<keyword evidence="5" id="KW-0056">Arginine metabolism</keyword>
<dbReference type="Pfam" id="PF02274">
    <property type="entry name" value="ADI"/>
    <property type="match status" value="1"/>
</dbReference>
<comment type="similarity">
    <text evidence="2 5">Belongs to the arginine deiminase family.</text>
</comment>
<comment type="pathway">
    <text evidence="1 5">Amino-acid degradation; L-arginine degradation via ADI pathway; carbamoyl phosphate from L-arginine: step 1/2.</text>
</comment>
<evidence type="ECO:0000256" key="5">
    <source>
        <dbReference type="HAMAP-Rule" id="MF_00242"/>
    </source>
</evidence>
<evidence type="ECO:0000313" key="7">
    <source>
        <dbReference type="Proteomes" id="UP001203338"/>
    </source>
</evidence>
<dbReference type="Proteomes" id="UP001203338">
    <property type="component" value="Unassembled WGS sequence"/>
</dbReference>
<dbReference type="PANTHER" id="PTHR47271:SF2">
    <property type="entry name" value="ARGININE DEIMINASE"/>
    <property type="match status" value="1"/>
</dbReference>
<proteinExistence type="inferred from homology"/>
<evidence type="ECO:0000313" key="6">
    <source>
        <dbReference type="EMBL" id="MCL6271048.1"/>
    </source>
</evidence>
<dbReference type="PANTHER" id="PTHR47271">
    <property type="entry name" value="ARGININE DEIMINASE"/>
    <property type="match status" value="1"/>
</dbReference>
<reference evidence="6 7" key="1">
    <citation type="submission" date="2022-05" db="EMBL/GenBank/DDBJ databases">
        <authorList>
            <person name="Park J.-S."/>
        </authorList>
    </citation>
    <scope>NUCLEOTIDE SEQUENCE [LARGE SCALE GENOMIC DNA]</scope>
    <source>
        <strain evidence="6 7">2012CJ34-2</strain>
    </source>
</reference>
<keyword evidence="3 5" id="KW-0378">Hydrolase</keyword>
<keyword evidence="5" id="KW-0963">Cytoplasm</keyword>
<keyword evidence="7" id="KW-1185">Reference proteome</keyword>
<comment type="catalytic activity">
    <reaction evidence="4 5">
        <text>L-arginine + H2O = L-citrulline + NH4(+)</text>
        <dbReference type="Rhea" id="RHEA:19597"/>
        <dbReference type="ChEBI" id="CHEBI:15377"/>
        <dbReference type="ChEBI" id="CHEBI:28938"/>
        <dbReference type="ChEBI" id="CHEBI:32682"/>
        <dbReference type="ChEBI" id="CHEBI:57743"/>
        <dbReference type="EC" id="3.5.3.6"/>
    </reaction>
</comment>
<organism evidence="6 7">
    <name type="scientific">Parendozoicomonas callyspongiae</name>
    <dbReference type="NCBI Taxonomy" id="2942213"/>
    <lineage>
        <taxon>Bacteria</taxon>
        <taxon>Pseudomonadati</taxon>
        <taxon>Pseudomonadota</taxon>
        <taxon>Gammaproteobacteria</taxon>
        <taxon>Oceanospirillales</taxon>
        <taxon>Endozoicomonadaceae</taxon>
        <taxon>Parendozoicomonas</taxon>
    </lineage>
</organism>
<gene>
    <name evidence="5 6" type="primary">arcA</name>
    <name evidence="6" type="ORF">M3P05_14040</name>
</gene>
<dbReference type="NCBIfam" id="TIGR01078">
    <property type="entry name" value="arcA"/>
    <property type="match status" value="1"/>
</dbReference>
<dbReference type="NCBIfam" id="NF002381">
    <property type="entry name" value="PRK01388.1"/>
    <property type="match status" value="1"/>
</dbReference>
<dbReference type="PRINTS" id="PR01466">
    <property type="entry name" value="ARGDEIMINASE"/>
</dbReference>
<dbReference type="SUPFAM" id="SSF55909">
    <property type="entry name" value="Pentein"/>
    <property type="match status" value="1"/>
</dbReference>
<sequence length="406" mass="45438">MSRFYVGSEVGQLRKVLLHRPELSLRRLTPSNCEDLLFDDVLRIEQAGEEHDAFAQVLRDQGVEVFLLRDTLAETLANPEAKTWVLDCQVNEHRYGPSLAREVRNYFESLSNHDLASHLIGGLTVDELNSACGSPTLGMMNQTDFILDPIPNHLFTRDTSCWVYGGVSVNPMAKPARKRETVHMRAIYKFHPMFKDADFHTYYGDSDMNYDLATIEGGDVLVIGRGAVLIGMSERTTAQGVENLARGLFKTGQAKKVIALELPKARSCMHLDTVFTHMDVDCFTYYPDIMKGNNCWELTPGDNEDIVFTQVKDGFTNAIARALDLDSLRMIPTGGDVFEAEREQWNDANNVLAVKPGTVVTYERNVYTIENMQKAGIEVLAIPGEDLGRGRGGARCMSCPMERDDI</sequence>
<feature type="active site" description="Amidino-cysteine intermediate" evidence="5">
    <location>
        <position position="396"/>
    </location>
</feature>
<dbReference type="Gene3D" id="1.10.3930.10">
    <property type="entry name" value="Arginine deiminase"/>
    <property type="match status" value="1"/>
</dbReference>
<dbReference type="HAMAP" id="MF_00242">
    <property type="entry name" value="Arg_deiminase"/>
    <property type="match status" value="1"/>
</dbReference>
<name>A0ABT0PKT7_9GAMM</name>
<dbReference type="PIRSF" id="PIRSF006356">
    <property type="entry name" value="Arg_deiminase"/>
    <property type="match status" value="1"/>
</dbReference>
<dbReference type="InterPro" id="IPR003876">
    <property type="entry name" value="Arg_deiminase"/>
</dbReference>
<dbReference type="RefSeq" id="WP_249700382.1">
    <property type="nucleotide sequence ID" value="NZ_JAMFLX010000019.1"/>
</dbReference>
<dbReference type="GO" id="GO:0016990">
    <property type="term" value="F:arginine deiminase activity"/>
    <property type="evidence" value="ECO:0007669"/>
    <property type="project" value="UniProtKB-EC"/>
</dbReference>